<dbReference type="EMBL" id="CP008876">
    <property type="protein sequence ID" value="AIF66437.1"/>
    <property type="molecule type" value="Genomic_DNA"/>
</dbReference>
<accession>A0AAX2ECP8</accession>
<protein>
    <submittedName>
        <fullName evidence="3">3-ketoacyl-ACP reductase</fullName>
    </submittedName>
    <submittedName>
        <fullName evidence="4">3-oxoacyl-[acyl-carrier protein] reductase</fullName>
    </submittedName>
</protein>
<reference evidence="3 5" key="1">
    <citation type="submission" date="2014-07" db="EMBL/GenBank/DDBJ databases">
        <title>Complete genome sequence of a moderately halophilic bacterium Terribacillus aidingensis MP602, isolated from Cryptomeria fortunei in Tianmu mountain in China.</title>
        <authorList>
            <person name="Wang Y."/>
            <person name="Lu P."/>
            <person name="Zhang L."/>
        </authorList>
    </citation>
    <scope>NUCLEOTIDE SEQUENCE [LARGE SCALE GENOMIC DNA]</scope>
    <source>
        <strain evidence="3 5">MP602</strain>
    </source>
</reference>
<evidence type="ECO:0000256" key="2">
    <source>
        <dbReference type="ARBA" id="ARBA00023002"/>
    </source>
</evidence>
<dbReference type="EMBL" id="FOCD01000001">
    <property type="protein sequence ID" value="SEM70988.1"/>
    <property type="molecule type" value="Genomic_DNA"/>
</dbReference>
<dbReference type="KEGG" id="tap:GZ22_07185"/>
<dbReference type="InterPro" id="IPR002347">
    <property type="entry name" value="SDR_fam"/>
</dbReference>
<evidence type="ECO:0000313" key="3">
    <source>
        <dbReference type="EMBL" id="AIF66437.1"/>
    </source>
</evidence>
<proteinExistence type="inferred from homology"/>
<dbReference type="OrthoDB" id="9803333at2"/>
<evidence type="ECO:0000313" key="6">
    <source>
        <dbReference type="Proteomes" id="UP000199735"/>
    </source>
</evidence>
<gene>
    <name evidence="3" type="ORF">GZ22_07185</name>
    <name evidence="4" type="ORF">SAMN04489762_0820</name>
</gene>
<evidence type="ECO:0000313" key="4">
    <source>
        <dbReference type="EMBL" id="SEM70988.1"/>
    </source>
</evidence>
<dbReference type="GeneID" id="34221146"/>
<dbReference type="PANTHER" id="PTHR42879:SF2">
    <property type="entry name" value="3-OXOACYL-[ACYL-CARRIER-PROTEIN] REDUCTASE FABG"/>
    <property type="match status" value="1"/>
</dbReference>
<sequence>MGRIIFITGASGAIGSACARQLATEGHQLLLHYNQNEQAMEALCRDIEESVLGTVKADLTNEAELSELLRFLSFPIDQFVYAGGMAHYGMFQDMTNKEMDDLLAVHVKAPWRICQHILPPMVARRKGEIVIVSSIWGERGASFEVAYSSVKAAQIGFIKGLAKEVGTSGVRVNAVTPGAIDTGMNSHLSSEEKNQLTEDIPMNRFGQVSEVANAVSYLLNDNSSYVNGHALQVNGGW</sequence>
<keyword evidence="2" id="KW-0560">Oxidoreductase</keyword>
<dbReference type="GO" id="GO:0016491">
    <property type="term" value="F:oxidoreductase activity"/>
    <property type="evidence" value="ECO:0007669"/>
    <property type="project" value="UniProtKB-KW"/>
</dbReference>
<dbReference type="FunFam" id="3.40.50.720:FF:000173">
    <property type="entry name" value="3-oxoacyl-[acyl-carrier protein] reductase"/>
    <property type="match status" value="1"/>
</dbReference>
<dbReference type="CDD" id="cd05233">
    <property type="entry name" value="SDR_c"/>
    <property type="match status" value="1"/>
</dbReference>
<dbReference type="NCBIfam" id="NF047420">
    <property type="entry name" value="EF_P_mod_YmfI"/>
    <property type="match status" value="1"/>
</dbReference>
<dbReference type="SUPFAM" id="SSF51735">
    <property type="entry name" value="NAD(P)-binding Rossmann-fold domains"/>
    <property type="match status" value="1"/>
</dbReference>
<organism evidence="3 5">
    <name type="scientific">Terribacillus saccharophilus</name>
    <dbReference type="NCBI Taxonomy" id="361277"/>
    <lineage>
        <taxon>Bacteria</taxon>
        <taxon>Bacillati</taxon>
        <taxon>Bacillota</taxon>
        <taxon>Bacilli</taxon>
        <taxon>Bacillales</taxon>
        <taxon>Bacillaceae</taxon>
        <taxon>Terribacillus</taxon>
    </lineage>
</organism>
<dbReference type="Pfam" id="PF13561">
    <property type="entry name" value="adh_short_C2"/>
    <property type="match status" value="1"/>
</dbReference>
<dbReference type="RefSeq" id="WP_038560377.1">
    <property type="nucleotide sequence ID" value="NZ_CP008876.1"/>
</dbReference>
<dbReference type="Proteomes" id="UP000199735">
    <property type="component" value="Unassembled WGS sequence"/>
</dbReference>
<dbReference type="HOGENOM" id="CLU_010194_1_3_9"/>
<accession>A0A075LKG1</accession>
<evidence type="ECO:0000313" key="5">
    <source>
        <dbReference type="Proteomes" id="UP000027980"/>
    </source>
</evidence>
<dbReference type="Proteomes" id="UP000027980">
    <property type="component" value="Chromosome"/>
</dbReference>
<name>A0A075LKG1_9BACI</name>
<evidence type="ECO:0000256" key="1">
    <source>
        <dbReference type="ARBA" id="ARBA00006484"/>
    </source>
</evidence>
<dbReference type="PANTHER" id="PTHR42879">
    <property type="entry name" value="3-OXOACYL-(ACYL-CARRIER-PROTEIN) REDUCTASE"/>
    <property type="match status" value="1"/>
</dbReference>
<dbReference type="PRINTS" id="PR00081">
    <property type="entry name" value="GDHRDH"/>
</dbReference>
<dbReference type="InterPro" id="IPR036291">
    <property type="entry name" value="NAD(P)-bd_dom_sf"/>
</dbReference>
<reference evidence="4 6" key="2">
    <citation type="submission" date="2016-10" db="EMBL/GenBank/DDBJ databases">
        <authorList>
            <person name="Varghese N."/>
            <person name="Submissions S."/>
        </authorList>
    </citation>
    <scope>NUCLEOTIDE SEQUENCE [LARGE SCALE GENOMIC DNA]</scope>
    <source>
        <strain evidence="4 6">DSM 21619</strain>
    </source>
</reference>
<dbReference type="InterPro" id="IPR050259">
    <property type="entry name" value="SDR"/>
</dbReference>
<comment type="similarity">
    <text evidence="1">Belongs to the short-chain dehydrogenases/reductases (SDR) family.</text>
</comment>
<dbReference type="PROSITE" id="PS51257">
    <property type="entry name" value="PROKAR_LIPOPROTEIN"/>
    <property type="match status" value="1"/>
</dbReference>
<dbReference type="AlphaFoldDB" id="A0A075LKG1"/>
<dbReference type="Gene3D" id="3.40.50.720">
    <property type="entry name" value="NAD(P)-binding Rossmann-like Domain"/>
    <property type="match status" value="1"/>
</dbReference>